<evidence type="ECO:0000313" key="3">
    <source>
        <dbReference type="EMBL" id="KAJ7203303.1"/>
    </source>
</evidence>
<feature type="region of interest" description="Disordered" evidence="2">
    <location>
        <begin position="93"/>
        <end position="112"/>
    </location>
</feature>
<feature type="coiled-coil region" evidence="1">
    <location>
        <begin position="299"/>
        <end position="326"/>
    </location>
</feature>
<sequence length="337" mass="36665">MSAIDLTGDAYLVAAAGRELRRTAGAHGQVQLADMPALSAVERAVNARDAYHHAAVPTVQCPRSLFDSSDREDLWGQPFEGSGRVQTGLALISRGRMPNGNPDRRKFGKRDFPGMGSYDATYQSSPLSESEHPAFLHQSQHKWEAAQYAAAECTPTRSRHAFATPPKQEHVSPALLAVSESPVALRASAQRANLQNKLLFAPGGALNSQTGEGTYIDHLGTCPRTEHDPFHVKSEPWAVPGDVDPFNEADSLDVPSGLDDAALIRHLKTRVAGANRVILQNNALIMDYSNELCVMTAERDLLQGQVDELDAELKQWKLAAQGAKDLARLLKPFAYPE</sequence>
<accession>A0AAD6V591</accession>
<proteinExistence type="predicted"/>
<feature type="compositionally biased region" description="Basic and acidic residues" evidence="2">
    <location>
        <begin position="102"/>
        <end position="112"/>
    </location>
</feature>
<reference evidence="3" key="1">
    <citation type="submission" date="2023-03" db="EMBL/GenBank/DDBJ databases">
        <title>Massive genome expansion in bonnet fungi (Mycena s.s.) driven by repeated elements and novel gene families across ecological guilds.</title>
        <authorList>
            <consortium name="Lawrence Berkeley National Laboratory"/>
            <person name="Harder C.B."/>
            <person name="Miyauchi S."/>
            <person name="Viragh M."/>
            <person name="Kuo A."/>
            <person name="Thoen E."/>
            <person name="Andreopoulos B."/>
            <person name="Lu D."/>
            <person name="Skrede I."/>
            <person name="Drula E."/>
            <person name="Henrissat B."/>
            <person name="Morin E."/>
            <person name="Kohler A."/>
            <person name="Barry K."/>
            <person name="LaButti K."/>
            <person name="Morin E."/>
            <person name="Salamov A."/>
            <person name="Lipzen A."/>
            <person name="Mereny Z."/>
            <person name="Hegedus B."/>
            <person name="Baldrian P."/>
            <person name="Stursova M."/>
            <person name="Weitz H."/>
            <person name="Taylor A."/>
            <person name="Grigoriev I.V."/>
            <person name="Nagy L.G."/>
            <person name="Martin F."/>
            <person name="Kauserud H."/>
        </authorList>
    </citation>
    <scope>NUCLEOTIDE SEQUENCE</scope>
    <source>
        <strain evidence="3">9144</strain>
    </source>
</reference>
<dbReference type="Proteomes" id="UP001219525">
    <property type="component" value="Unassembled WGS sequence"/>
</dbReference>
<comment type="caution">
    <text evidence="3">The sequence shown here is derived from an EMBL/GenBank/DDBJ whole genome shotgun (WGS) entry which is preliminary data.</text>
</comment>
<keyword evidence="1" id="KW-0175">Coiled coil</keyword>
<evidence type="ECO:0000256" key="1">
    <source>
        <dbReference type="SAM" id="Coils"/>
    </source>
</evidence>
<name>A0AAD6V591_9AGAR</name>
<protein>
    <submittedName>
        <fullName evidence="3">Uncharacterized protein</fullName>
    </submittedName>
</protein>
<evidence type="ECO:0000313" key="4">
    <source>
        <dbReference type="Proteomes" id="UP001219525"/>
    </source>
</evidence>
<dbReference type="AlphaFoldDB" id="A0AAD6V591"/>
<gene>
    <name evidence="3" type="ORF">GGX14DRAFT_570185</name>
</gene>
<evidence type="ECO:0000256" key="2">
    <source>
        <dbReference type="SAM" id="MobiDB-lite"/>
    </source>
</evidence>
<organism evidence="3 4">
    <name type="scientific">Mycena pura</name>
    <dbReference type="NCBI Taxonomy" id="153505"/>
    <lineage>
        <taxon>Eukaryota</taxon>
        <taxon>Fungi</taxon>
        <taxon>Dikarya</taxon>
        <taxon>Basidiomycota</taxon>
        <taxon>Agaricomycotina</taxon>
        <taxon>Agaricomycetes</taxon>
        <taxon>Agaricomycetidae</taxon>
        <taxon>Agaricales</taxon>
        <taxon>Marasmiineae</taxon>
        <taxon>Mycenaceae</taxon>
        <taxon>Mycena</taxon>
    </lineage>
</organism>
<dbReference type="EMBL" id="JARJCW010000051">
    <property type="protein sequence ID" value="KAJ7203303.1"/>
    <property type="molecule type" value="Genomic_DNA"/>
</dbReference>
<keyword evidence="4" id="KW-1185">Reference proteome</keyword>